<protein>
    <recommendedName>
        <fullName evidence="3">CRISPR type III-associated protein domain-containing protein</fullName>
    </recommendedName>
</protein>
<name>A0A2K8N8Z9_9BACL</name>
<dbReference type="OrthoDB" id="5362408at2"/>
<dbReference type="Proteomes" id="UP000231932">
    <property type="component" value="Chromosome"/>
</dbReference>
<evidence type="ECO:0000259" key="3">
    <source>
        <dbReference type="Pfam" id="PF03787"/>
    </source>
</evidence>
<dbReference type="Pfam" id="PF03787">
    <property type="entry name" value="RAMPs"/>
    <property type="match status" value="1"/>
</dbReference>
<proteinExistence type="predicted"/>
<gene>
    <name evidence="4" type="ORF">CVV65_13465</name>
</gene>
<evidence type="ECO:0000313" key="5">
    <source>
        <dbReference type="Proteomes" id="UP000231932"/>
    </source>
</evidence>
<dbReference type="CDD" id="cd09726">
    <property type="entry name" value="RAMP_I_III"/>
    <property type="match status" value="1"/>
</dbReference>
<evidence type="ECO:0000256" key="2">
    <source>
        <dbReference type="SAM" id="MobiDB-lite"/>
    </source>
</evidence>
<keyword evidence="1" id="KW-0051">Antiviral defense</keyword>
<dbReference type="GO" id="GO:0051607">
    <property type="term" value="P:defense response to virus"/>
    <property type="evidence" value="ECO:0007669"/>
    <property type="project" value="UniProtKB-KW"/>
</dbReference>
<feature type="domain" description="CRISPR type III-associated protein" evidence="3">
    <location>
        <begin position="37"/>
        <end position="251"/>
    </location>
</feature>
<feature type="region of interest" description="Disordered" evidence="2">
    <location>
        <begin position="1"/>
        <end position="23"/>
    </location>
</feature>
<dbReference type="PANTHER" id="PTHR35579:SF3">
    <property type="entry name" value="CRISPR SYSTEM CMS ENDORIBONUCLEASE CSM3"/>
    <property type="match status" value="1"/>
</dbReference>
<dbReference type="KEGG" id="kyr:CVV65_13465"/>
<dbReference type="EMBL" id="CP024955">
    <property type="protein sequence ID" value="ATY85809.1"/>
    <property type="molecule type" value="Genomic_DNA"/>
</dbReference>
<dbReference type="AlphaFoldDB" id="A0A2K8N8Z9"/>
<evidence type="ECO:0000313" key="4">
    <source>
        <dbReference type="EMBL" id="ATY85809.1"/>
    </source>
</evidence>
<dbReference type="InterPro" id="IPR052216">
    <property type="entry name" value="CRISPR_Csm3_endoribonuclease"/>
</dbReference>
<organism evidence="4 5">
    <name type="scientific">Kyrpidia spormannii</name>
    <dbReference type="NCBI Taxonomy" id="2055160"/>
    <lineage>
        <taxon>Bacteria</taxon>
        <taxon>Bacillati</taxon>
        <taxon>Bacillota</taxon>
        <taxon>Bacilli</taxon>
        <taxon>Bacillales</taxon>
        <taxon>Alicyclobacillaceae</taxon>
        <taxon>Kyrpidia</taxon>
    </lineage>
</organism>
<dbReference type="InterPro" id="IPR005537">
    <property type="entry name" value="RAMP_III_fam"/>
</dbReference>
<accession>A0A2K8N8Z9</accession>
<dbReference type="PANTHER" id="PTHR35579">
    <property type="entry name" value="CRISPR SYSTEM CMS ENDORIBONUCLEASE CSM3"/>
    <property type="match status" value="1"/>
</dbReference>
<sequence>MGPFHFYSVDPHPRRQPPRPRDTLDRNLVHGRLYVVLETLTPLIVGTGGYELRNDRFVRAIHREGGIPVIPGSTLKGVLRSYVELLSKSCILFVDGRSHPNLTCSTTFRRGAPSSAVCPACQLFGIIGNKIALRSLISVGSFRPTTAAREEEARLPQLYRPRLKREENGTPCRKVYNHGDPKYILEAVPKWKNCRPDWHQAVSAGVKFSGFVDFENCTPEEVGLLVLAMGAVPTWKFQLKVGYAKPAFFGSVQLDIADVQPADQSLSSGRRFTKETLWNWAEQYLQQDDWNRHRIEDVSRIEQFEAARHHVPQNHEYLGWNLEDGVYGWVP</sequence>
<evidence type="ECO:0000256" key="1">
    <source>
        <dbReference type="ARBA" id="ARBA00023118"/>
    </source>
</evidence>
<reference evidence="5" key="1">
    <citation type="submission" date="2017-11" db="EMBL/GenBank/DDBJ databases">
        <title>Complete Genome Sequence of Kyrpidia sp. Strain EA-1, a thermophilic, hydrogen-oxidizing Bacterium, isolated from the Azores.</title>
        <authorList>
            <person name="Reiner J.E."/>
            <person name="Lapp C.J."/>
            <person name="Bunk B."/>
            <person name="Gescher J."/>
        </authorList>
    </citation>
    <scope>NUCLEOTIDE SEQUENCE [LARGE SCALE GENOMIC DNA]</scope>
    <source>
        <strain evidence="5">EA-1</strain>
    </source>
</reference>
<dbReference type="RefSeq" id="WP_100668567.1">
    <property type="nucleotide sequence ID" value="NZ_CP024955.1"/>
</dbReference>
<keyword evidence="5" id="KW-1185">Reference proteome</keyword>